<dbReference type="KEGG" id="ege:EM595_1828"/>
<dbReference type="PATRIC" id="fig|1619313.3.peg.1897"/>
<organism evidence="1 2">
    <name type="scientific">Duffyella gerundensis</name>
    <dbReference type="NCBI Taxonomy" id="1619313"/>
    <lineage>
        <taxon>Bacteria</taxon>
        <taxon>Pseudomonadati</taxon>
        <taxon>Pseudomonadota</taxon>
        <taxon>Gammaproteobacteria</taxon>
        <taxon>Enterobacterales</taxon>
        <taxon>Erwiniaceae</taxon>
        <taxon>Duffyella</taxon>
    </lineage>
</organism>
<reference evidence="2" key="1">
    <citation type="submission" date="2015-11" db="EMBL/GenBank/DDBJ databases">
        <authorList>
            <person name="Blom J."/>
        </authorList>
    </citation>
    <scope>NUCLEOTIDE SEQUENCE [LARGE SCALE GENOMIC DNA]</scope>
</reference>
<dbReference type="Proteomes" id="UP000059419">
    <property type="component" value="Chromosome 1"/>
</dbReference>
<evidence type="ECO:0000313" key="1">
    <source>
        <dbReference type="EMBL" id="CUU24062.1"/>
    </source>
</evidence>
<dbReference type="AlphaFoldDB" id="A0A0U5L0Z0"/>
<protein>
    <submittedName>
        <fullName evidence="1">Uncharacterized protein</fullName>
    </submittedName>
</protein>
<keyword evidence="2" id="KW-1185">Reference proteome</keyword>
<sequence length="50" mass="5825">MPRRCGRVYPRSPQKETRWLRLLTKKNLASGDFFADLHQAISCIFDSEKG</sequence>
<name>A0A0U5L0Z0_9GAMM</name>
<accession>A0A0U5L0Z0</accession>
<dbReference type="EMBL" id="LN907827">
    <property type="protein sequence ID" value="CUU24062.1"/>
    <property type="molecule type" value="Genomic_DNA"/>
</dbReference>
<dbReference type="STRING" id="1619313.EM595_1828"/>
<evidence type="ECO:0000313" key="2">
    <source>
        <dbReference type="Proteomes" id="UP000059419"/>
    </source>
</evidence>
<gene>
    <name evidence="1" type="ORF">EM595_1828</name>
</gene>
<proteinExistence type="predicted"/>